<protein>
    <recommendedName>
        <fullName evidence="11">Nitronate monooxygenase</fullName>
    </recommendedName>
    <alternativeName>
        <fullName evidence="9">Propionate 3-nitronate monooxygenase</fullName>
    </alternativeName>
</protein>
<dbReference type="GO" id="GO:0018580">
    <property type="term" value="F:nitronate monooxygenase activity"/>
    <property type="evidence" value="ECO:0007669"/>
    <property type="project" value="InterPro"/>
</dbReference>
<dbReference type="PANTHER" id="PTHR42747">
    <property type="entry name" value="NITRONATE MONOOXYGENASE-RELATED"/>
    <property type="match status" value="1"/>
</dbReference>
<reference evidence="12 13" key="1">
    <citation type="submission" date="2018-09" db="EMBL/GenBank/DDBJ databases">
        <title>Genome sequencing of strain 6GH32-13.</title>
        <authorList>
            <person name="Weon H.-Y."/>
            <person name="Heo J."/>
            <person name="Kwon S.-W."/>
        </authorList>
    </citation>
    <scope>NUCLEOTIDE SEQUENCE [LARGE SCALE GENOMIC DNA]</scope>
    <source>
        <strain evidence="12 13">5GH32-13</strain>
    </source>
</reference>
<comment type="cofactor">
    <cofactor evidence="1">
        <name>FMN</name>
        <dbReference type="ChEBI" id="CHEBI:58210"/>
    </cofactor>
</comment>
<dbReference type="Pfam" id="PF03060">
    <property type="entry name" value="NMO"/>
    <property type="match status" value="1"/>
</dbReference>
<evidence type="ECO:0000313" key="12">
    <source>
        <dbReference type="EMBL" id="AXY72923.1"/>
    </source>
</evidence>
<evidence type="ECO:0000256" key="5">
    <source>
        <dbReference type="ARBA" id="ARBA00022643"/>
    </source>
</evidence>
<evidence type="ECO:0000256" key="4">
    <source>
        <dbReference type="ARBA" id="ARBA00022630"/>
    </source>
</evidence>
<keyword evidence="13" id="KW-1185">Reference proteome</keyword>
<accession>A0A3B7MHY9</accession>
<keyword evidence="6" id="KW-0547">Nucleotide-binding</keyword>
<evidence type="ECO:0000256" key="6">
    <source>
        <dbReference type="ARBA" id="ARBA00022741"/>
    </source>
</evidence>
<evidence type="ECO:0000256" key="9">
    <source>
        <dbReference type="ARBA" id="ARBA00031155"/>
    </source>
</evidence>
<keyword evidence="5" id="KW-0288">FMN</keyword>
<organism evidence="12 13">
    <name type="scientific">Paraflavitalea soli</name>
    <dbReference type="NCBI Taxonomy" id="2315862"/>
    <lineage>
        <taxon>Bacteria</taxon>
        <taxon>Pseudomonadati</taxon>
        <taxon>Bacteroidota</taxon>
        <taxon>Chitinophagia</taxon>
        <taxon>Chitinophagales</taxon>
        <taxon>Chitinophagaceae</taxon>
        <taxon>Paraflavitalea</taxon>
    </lineage>
</organism>
<comment type="similarity">
    <text evidence="2">Belongs to the nitronate monooxygenase family. NMO class I subfamily.</text>
</comment>
<dbReference type="InterPro" id="IPR004136">
    <property type="entry name" value="NMO"/>
</dbReference>
<evidence type="ECO:0000256" key="10">
    <source>
        <dbReference type="ARBA" id="ARBA00049401"/>
    </source>
</evidence>
<dbReference type="KEGG" id="pseg:D3H65_02595"/>
<dbReference type="GO" id="GO:0009636">
    <property type="term" value="P:response to toxic substance"/>
    <property type="evidence" value="ECO:0007669"/>
    <property type="project" value="UniProtKB-KW"/>
</dbReference>
<dbReference type="OrthoDB" id="9778912at2"/>
<keyword evidence="3" id="KW-0216">Detoxification</keyword>
<evidence type="ECO:0000256" key="11">
    <source>
        <dbReference type="ARBA" id="ARBA00067136"/>
    </source>
</evidence>
<evidence type="ECO:0000256" key="8">
    <source>
        <dbReference type="ARBA" id="ARBA00023033"/>
    </source>
</evidence>
<proteinExistence type="inferred from homology"/>
<name>A0A3B7MHY9_9BACT</name>
<dbReference type="Proteomes" id="UP000263900">
    <property type="component" value="Chromosome"/>
</dbReference>
<dbReference type="GO" id="GO:0000166">
    <property type="term" value="F:nucleotide binding"/>
    <property type="evidence" value="ECO:0007669"/>
    <property type="project" value="UniProtKB-KW"/>
</dbReference>
<dbReference type="Gene3D" id="3.20.20.70">
    <property type="entry name" value="Aldolase class I"/>
    <property type="match status" value="1"/>
</dbReference>
<keyword evidence="7" id="KW-0560">Oxidoreductase</keyword>
<dbReference type="FunFam" id="3.20.20.70:FF:000154">
    <property type="entry name" value="Probable nitronate monooxygenase"/>
    <property type="match status" value="1"/>
</dbReference>
<dbReference type="InterPro" id="IPR013785">
    <property type="entry name" value="Aldolase_TIM"/>
</dbReference>
<sequence>MEWSNTLTQLLKIKYPIVQAPMLGVTTPAMVAAISNAGGLGSLPVGGLSPEITRDLIRQTKALTDKPFAVNLFVYNIPNVNQNAIKPMQAFLEKLAADHQVTLPTTSPETFQFYSYTDQVPVLLEEKVPVVSFTFGVLSDPAIKAFHDKGVVLIGTATCLLEALILSGKGIDVITAQGIEAGGHRGTFVDNDTLPAIGLLSLLSLITAEVKQPVLAAGGMMEGKSIKAALTMGAAGVQLGSAFIACTESMAIPAYKAAIQQASETDIILTRAFSGRWARGLRNKLISAVEGSGIPIPVYPVQAGLVSPLRAAGVSHNNKEFVPLWAGQAASKAKTASAAEIFGELIAEAGLGYE</sequence>
<evidence type="ECO:0000313" key="13">
    <source>
        <dbReference type="Proteomes" id="UP000263900"/>
    </source>
</evidence>
<dbReference type="CDD" id="cd04730">
    <property type="entry name" value="NPD_like"/>
    <property type="match status" value="1"/>
</dbReference>
<dbReference type="PANTHER" id="PTHR42747:SF3">
    <property type="entry name" value="NITRONATE MONOOXYGENASE-RELATED"/>
    <property type="match status" value="1"/>
</dbReference>
<keyword evidence="4" id="KW-0285">Flavoprotein</keyword>
<dbReference type="SUPFAM" id="SSF51412">
    <property type="entry name" value="Inosine monophosphate dehydrogenase (IMPDH)"/>
    <property type="match status" value="1"/>
</dbReference>
<evidence type="ECO:0000256" key="7">
    <source>
        <dbReference type="ARBA" id="ARBA00023002"/>
    </source>
</evidence>
<dbReference type="AlphaFoldDB" id="A0A3B7MHY9"/>
<keyword evidence="8 12" id="KW-0503">Monooxygenase</keyword>
<gene>
    <name evidence="12" type="ORF">D3H65_02595</name>
</gene>
<comment type="catalytic activity">
    <reaction evidence="10">
        <text>3 propionate 3-nitronate + 3 O2 + H2O = 3 3-oxopropanoate + 2 nitrate + nitrite + H2O2 + 3 H(+)</text>
        <dbReference type="Rhea" id="RHEA:57332"/>
        <dbReference type="ChEBI" id="CHEBI:15377"/>
        <dbReference type="ChEBI" id="CHEBI:15378"/>
        <dbReference type="ChEBI" id="CHEBI:15379"/>
        <dbReference type="ChEBI" id="CHEBI:16240"/>
        <dbReference type="ChEBI" id="CHEBI:16301"/>
        <dbReference type="ChEBI" id="CHEBI:17632"/>
        <dbReference type="ChEBI" id="CHEBI:33190"/>
        <dbReference type="ChEBI" id="CHEBI:136067"/>
    </reaction>
</comment>
<evidence type="ECO:0000256" key="2">
    <source>
        <dbReference type="ARBA" id="ARBA00009881"/>
    </source>
</evidence>
<dbReference type="EMBL" id="CP032157">
    <property type="protein sequence ID" value="AXY72923.1"/>
    <property type="molecule type" value="Genomic_DNA"/>
</dbReference>
<dbReference type="RefSeq" id="WP_119048761.1">
    <property type="nucleotide sequence ID" value="NZ_CP032157.1"/>
</dbReference>
<evidence type="ECO:0000256" key="3">
    <source>
        <dbReference type="ARBA" id="ARBA00022575"/>
    </source>
</evidence>
<evidence type="ECO:0000256" key="1">
    <source>
        <dbReference type="ARBA" id="ARBA00001917"/>
    </source>
</evidence>